<dbReference type="Pfam" id="PF01527">
    <property type="entry name" value="HTH_Tnp_1"/>
    <property type="match status" value="1"/>
</dbReference>
<dbReference type="OrthoDB" id="9800877at2"/>
<evidence type="ECO:0000313" key="1">
    <source>
        <dbReference type="EMBL" id="SIT49265.1"/>
    </source>
</evidence>
<comment type="caution">
    <text evidence="1">The sequence shown here is derived from an EMBL/GenBank/DDBJ whole genome shotgun (WGS) entry which is preliminary data.</text>
</comment>
<gene>
    <name evidence="1" type="ORF">BN2476_680036</name>
</gene>
<reference evidence="1" key="1">
    <citation type="submission" date="2016-12" db="EMBL/GenBank/DDBJ databases">
        <authorList>
            <person name="Moulin L."/>
        </authorList>
    </citation>
    <scope>NUCLEOTIDE SEQUENCE [LARGE SCALE GENOMIC DNA]</scope>
    <source>
        <strain evidence="1">STM 7183</strain>
    </source>
</reference>
<organism evidence="1 2">
    <name type="scientific">Paraburkholderia piptadeniae</name>
    <dbReference type="NCBI Taxonomy" id="1701573"/>
    <lineage>
        <taxon>Bacteria</taxon>
        <taxon>Pseudomonadati</taxon>
        <taxon>Pseudomonadota</taxon>
        <taxon>Betaproteobacteria</taxon>
        <taxon>Burkholderiales</taxon>
        <taxon>Burkholderiaceae</taxon>
        <taxon>Paraburkholderia</taxon>
    </lineage>
</organism>
<evidence type="ECO:0000313" key="2">
    <source>
        <dbReference type="Proteomes" id="UP000195569"/>
    </source>
</evidence>
<dbReference type="GO" id="GO:0006313">
    <property type="term" value="P:DNA transposition"/>
    <property type="evidence" value="ECO:0007669"/>
    <property type="project" value="InterPro"/>
</dbReference>
<proteinExistence type="predicted"/>
<dbReference type="AlphaFoldDB" id="A0A1N7SPB3"/>
<dbReference type="InterPro" id="IPR002514">
    <property type="entry name" value="Transposase_8"/>
</dbReference>
<dbReference type="RefSeq" id="WP_087738348.1">
    <property type="nucleotide sequence ID" value="NZ_CYGY02000068.1"/>
</dbReference>
<dbReference type="GO" id="GO:0043565">
    <property type="term" value="F:sequence-specific DNA binding"/>
    <property type="evidence" value="ECO:0007669"/>
    <property type="project" value="InterPro"/>
</dbReference>
<sequence length="130" mass="14496">MADDDRIDEGVVPAIERRKHSREFKEMAVRAAMQPHVSIAAVALHYRLNANLLRRWVVAARQRAGDHPAPDEAQPPPTATFVPLQLQAPVAATDRGEIRIEIRRGAATITLYWPVSAADDCAAWLQGWLR</sequence>
<dbReference type="InterPro" id="IPR010921">
    <property type="entry name" value="Trp_repressor/repl_initiator"/>
</dbReference>
<dbReference type="SUPFAM" id="SSF48295">
    <property type="entry name" value="TrpR-like"/>
    <property type="match status" value="1"/>
</dbReference>
<dbReference type="Proteomes" id="UP000195569">
    <property type="component" value="Unassembled WGS sequence"/>
</dbReference>
<keyword evidence="2" id="KW-1185">Reference proteome</keyword>
<name>A0A1N7SPB3_9BURK</name>
<protein>
    <submittedName>
        <fullName evidence="1">Transposase</fullName>
    </submittedName>
</protein>
<dbReference type="EMBL" id="CYGY02000068">
    <property type="protein sequence ID" value="SIT49265.1"/>
    <property type="molecule type" value="Genomic_DNA"/>
</dbReference>
<accession>A0A1N7SPB3</accession>
<dbReference type="GO" id="GO:0004803">
    <property type="term" value="F:transposase activity"/>
    <property type="evidence" value="ECO:0007669"/>
    <property type="project" value="InterPro"/>
</dbReference>